<evidence type="ECO:0000313" key="2">
    <source>
        <dbReference type="Proteomes" id="UP000540556"/>
    </source>
</evidence>
<sequence length="225" mass="26503">MREESVVTIQYDRLSGDFQSPVGVLSEVDESICVRLNRELSDIRSWLHVKRNHGLFSHRFLVELTFSALDQRFPLHAVYDEIGKLEGTDEQPSMTKKPRQMRKPLKGLWHKHYFGPNFMMRNLIDETERMAKDGRWDAMFSPHIGKFLSEFMPQVSHEMVMGAFQTRACERRVTGEFLVYERRPDGSNYYLTLGMHGDWDAIRTRVDEYKEFDEGTPWPHNNSLK</sequence>
<name>A0A7W4KGI1_9PROT</name>
<keyword evidence="2" id="KW-1185">Reference proteome</keyword>
<dbReference type="RefSeq" id="WP_182951030.1">
    <property type="nucleotide sequence ID" value="NZ_JABEQK010000017.1"/>
</dbReference>
<reference evidence="1 2" key="1">
    <citation type="submission" date="2020-04" db="EMBL/GenBank/DDBJ databases">
        <title>Description of novel Gluconacetobacter.</title>
        <authorList>
            <person name="Sombolestani A."/>
        </authorList>
    </citation>
    <scope>NUCLEOTIDE SEQUENCE [LARGE SCALE GENOMIC DNA]</scope>
    <source>
        <strain evidence="1 2">LMG 27800</strain>
    </source>
</reference>
<accession>A0A7W4KGI1</accession>
<evidence type="ECO:0000313" key="1">
    <source>
        <dbReference type="EMBL" id="MBB2206489.1"/>
    </source>
</evidence>
<proteinExistence type="predicted"/>
<dbReference type="Proteomes" id="UP000540556">
    <property type="component" value="Unassembled WGS sequence"/>
</dbReference>
<organism evidence="1 2">
    <name type="scientific">Gluconacetobacter takamatsuzukensis</name>
    <dbReference type="NCBI Taxonomy" id="1286190"/>
    <lineage>
        <taxon>Bacteria</taxon>
        <taxon>Pseudomonadati</taxon>
        <taxon>Pseudomonadota</taxon>
        <taxon>Alphaproteobacteria</taxon>
        <taxon>Acetobacterales</taxon>
        <taxon>Acetobacteraceae</taxon>
        <taxon>Gluconacetobacter</taxon>
    </lineage>
</organism>
<comment type="caution">
    <text evidence="1">The sequence shown here is derived from an EMBL/GenBank/DDBJ whole genome shotgun (WGS) entry which is preliminary data.</text>
</comment>
<gene>
    <name evidence="1" type="ORF">HLH27_15940</name>
</gene>
<dbReference type="EMBL" id="JABEQK010000017">
    <property type="protein sequence ID" value="MBB2206489.1"/>
    <property type="molecule type" value="Genomic_DNA"/>
</dbReference>
<dbReference type="AlphaFoldDB" id="A0A7W4KGI1"/>
<protein>
    <submittedName>
        <fullName evidence="1">Uncharacterized protein</fullName>
    </submittedName>
</protein>